<gene>
    <name evidence="2" type="ORF">BULFYP32_02702</name>
</gene>
<dbReference type="EMBL" id="CACRTC010000029">
    <property type="protein sequence ID" value="VYT28301.1"/>
    <property type="molecule type" value="Genomic_DNA"/>
</dbReference>
<organism evidence="2">
    <name type="scientific">Bacteroides uniformis</name>
    <dbReference type="NCBI Taxonomy" id="820"/>
    <lineage>
        <taxon>Bacteria</taxon>
        <taxon>Pseudomonadati</taxon>
        <taxon>Bacteroidota</taxon>
        <taxon>Bacteroidia</taxon>
        <taxon>Bacteroidales</taxon>
        <taxon>Bacteroidaceae</taxon>
        <taxon>Bacteroides</taxon>
    </lineage>
</organism>
<accession>A0A6N2VIG5</accession>
<proteinExistence type="predicted"/>
<name>A0A6N2VIG5_BACUN</name>
<evidence type="ECO:0000313" key="2">
    <source>
        <dbReference type="EMBL" id="VYT28301.1"/>
    </source>
</evidence>
<protein>
    <submittedName>
        <fullName evidence="2">Uncharacterized protein</fullName>
    </submittedName>
</protein>
<sequence length="72" mass="8391">MADYTKRDGQIPSRFVCIYTLLSSSYRTSRKIYYFCTKVLAVIVITSLLTRFDKNARSESYYPCYSESGKFS</sequence>
<reference evidence="2" key="1">
    <citation type="submission" date="2019-11" db="EMBL/GenBank/DDBJ databases">
        <authorList>
            <person name="Feng L."/>
        </authorList>
    </citation>
    <scope>NUCLEOTIDE SEQUENCE</scope>
    <source>
        <strain evidence="2">BuniformisLFYP32</strain>
    </source>
</reference>
<keyword evidence="1" id="KW-1133">Transmembrane helix</keyword>
<dbReference type="AlphaFoldDB" id="A0A6N2VIG5"/>
<keyword evidence="1" id="KW-0472">Membrane</keyword>
<evidence type="ECO:0000256" key="1">
    <source>
        <dbReference type="SAM" id="Phobius"/>
    </source>
</evidence>
<keyword evidence="1" id="KW-0812">Transmembrane</keyword>
<feature type="transmembrane region" description="Helical" evidence="1">
    <location>
        <begin position="32"/>
        <end position="50"/>
    </location>
</feature>